<evidence type="ECO:0000256" key="15">
    <source>
        <dbReference type="SAM" id="Phobius"/>
    </source>
</evidence>
<dbReference type="EC" id="1.7.99.4" evidence="17"/>
<keyword evidence="18" id="KW-1185">Reference proteome</keyword>
<keyword evidence="8 15" id="KW-1133">Transmembrane helix</keyword>
<dbReference type="InterPro" id="IPR036197">
    <property type="entry name" value="NarG-like_sf"/>
</dbReference>
<dbReference type="GO" id="GO:0020037">
    <property type="term" value="F:heme binding"/>
    <property type="evidence" value="ECO:0007669"/>
    <property type="project" value="TreeGrafter"/>
</dbReference>
<comment type="subcellular location">
    <subcellularLocation>
        <location evidence="1">Cell membrane</location>
        <topology evidence="1">Multi-pass membrane protein</topology>
    </subcellularLocation>
</comment>
<evidence type="ECO:0000256" key="8">
    <source>
        <dbReference type="ARBA" id="ARBA00022989"/>
    </source>
</evidence>
<keyword evidence="5 15" id="KW-0812">Transmembrane</keyword>
<feature type="transmembrane region" description="Helical" evidence="15">
    <location>
        <begin position="126"/>
        <end position="144"/>
    </location>
</feature>
<dbReference type="InterPro" id="IPR051936">
    <property type="entry name" value="Heme-iron_electron_transfer"/>
</dbReference>
<dbReference type="InterPro" id="IPR003816">
    <property type="entry name" value="Nitrate_red_gam"/>
</dbReference>
<evidence type="ECO:0000256" key="6">
    <source>
        <dbReference type="ARBA" id="ARBA00022723"/>
    </source>
</evidence>
<evidence type="ECO:0000256" key="3">
    <source>
        <dbReference type="ARBA" id="ARBA00022475"/>
    </source>
</evidence>
<dbReference type="OrthoDB" id="9788113at2"/>
<evidence type="ECO:0000256" key="2">
    <source>
        <dbReference type="ARBA" id="ARBA00022448"/>
    </source>
</evidence>
<dbReference type="EMBL" id="QWLA01000041">
    <property type="protein sequence ID" value="RIH85515.1"/>
    <property type="molecule type" value="Genomic_DNA"/>
</dbReference>
<evidence type="ECO:0000256" key="1">
    <source>
        <dbReference type="ARBA" id="ARBA00004651"/>
    </source>
</evidence>
<dbReference type="InterPro" id="IPR023234">
    <property type="entry name" value="NarG-like_domain"/>
</dbReference>
<dbReference type="GO" id="GO:0009325">
    <property type="term" value="C:nitrate reductase complex"/>
    <property type="evidence" value="ECO:0007669"/>
    <property type="project" value="InterPro"/>
</dbReference>
<feature type="binding site" description="axial binding residue" evidence="13">
    <location>
        <position position="201"/>
    </location>
    <ligand>
        <name>heme b</name>
        <dbReference type="ChEBI" id="CHEBI:60344"/>
        <label>1</label>
    </ligand>
    <ligandPart>
        <name>Fe</name>
        <dbReference type="ChEBI" id="CHEBI:18248"/>
    </ligandPart>
</feature>
<accession>A0A399ENQ0</accession>
<dbReference type="GO" id="GO:0005886">
    <property type="term" value="C:plasma membrane"/>
    <property type="evidence" value="ECO:0007669"/>
    <property type="project" value="UniProtKB-SubCell"/>
</dbReference>
<protein>
    <submittedName>
        <fullName evidence="17">Nitrate reductase-like protein NarX</fullName>
        <ecNumber evidence="17">1.7.99.4</ecNumber>
    </submittedName>
</protein>
<dbReference type="PANTHER" id="PTHR30598">
    <property type="entry name" value="NITRATE REDUCTASE PRIVATE CHAPERONE, REDOX ENZYME MATURATION PROTEIN REMP FAMILY"/>
    <property type="match status" value="1"/>
</dbReference>
<sequence>MNWNTLLFLVFPYVALALAVVVSILRMRGRPFSVSAQSSQLLESRKLYFGSTAMHWGLVLILGAHLLAVLLPKGLLLWSAVPLRLYLLEITGLALALWAGVGVWILLARRLSEARIRVVSTPMDYVVLLLLLVSIITGIITASAYRFGSYWFPAVFTPYLWSLFTLQPRPELVADLPFWIQFHVFNFWLLVAVFPFSRLIHIVTVPLGYLWRPWQIVIWLRRKRPLRATPPAVPHPAPASKPQPALQDKGGSYGSD</sequence>
<evidence type="ECO:0000259" key="16">
    <source>
        <dbReference type="Pfam" id="PF02665"/>
    </source>
</evidence>
<dbReference type="Pfam" id="PF02665">
    <property type="entry name" value="Nitrate_red_gam"/>
    <property type="match status" value="1"/>
</dbReference>
<dbReference type="GO" id="GO:0008940">
    <property type="term" value="F:nitrate reductase activity"/>
    <property type="evidence" value="ECO:0007669"/>
    <property type="project" value="InterPro"/>
</dbReference>
<keyword evidence="3" id="KW-1003">Cell membrane</keyword>
<reference evidence="17 18" key="1">
    <citation type="submission" date="2018-08" db="EMBL/GenBank/DDBJ databases">
        <title>Meiothermus roseus NBRC 110900 genome sequencing project.</title>
        <authorList>
            <person name="Da Costa M.S."/>
            <person name="Albuquerque L."/>
            <person name="Raposo P."/>
            <person name="Froufe H.J.C."/>
            <person name="Barroso C.S."/>
            <person name="Egas C."/>
        </authorList>
    </citation>
    <scope>NUCLEOTIDE SEQUENCE [LARGE SCALE GENOMIC DNA]</scope>
    <source>
        <strain evidence="17 18">NBRC 110900</strain>
    </source>
</reference>
<dbReference type="GO" id="GO:0009055">
    <property type="term" value="F:electron transfer activity"/>
    <property type="evidence" value="ECO:0007669"/>
    <property type="project" value="TreeGrafter"/>
</dbReference>
<dbReference type="NCBIfam" id="TIGR00351">
    <property type="entry name" value="narI"/>
    <property type="match status" value="1"/>
</dbReference>
<feature type="binding site" description="axial binding residue" evidence="13">
    <location>
        <position position="55"/>
    </location>
    <ligand>
        <name>heme b</name>
        <dbReference type="ChEBI" id="CHEBI:60344"/>
        <label>1</label>
    </ligand>
    <ligandPart>
        <name>Fe</name>
        <dbReference type="ChEBI" id="CHEBI:18248"/>
    </ligandPart>
</feature>
<evidence type="ECO:0000256" key="14">
    <source>
        <dbReference type="SAM" id="MobiDB-lite"/>
    </source>
</evidence>
<keyword evidence="4 13" id="KW-0349">Heme</keyword>
<dbReference type="GO" id="GO:0046872">
    <property type="term" value="F:metal ion binding"/>
    <property type="evidence" value="ECO:0007669"/>
    <property type="project" value="UniProtKB-KW"/>
</dbReference>
<feature type="transmembrane region" description="Helical" evidence="15">
    <location>
        <begin position="6"/>
        <end position="26"/>
    </location>
</feature>
<dbReference type="AlphaFoldDB" id="A0A399ENQ0"/>
<evidence type="ECO:0000313" key="18">
    <source>
        <dbReference type="Proteomes" id="UP000265341"/>
    </source>
</evidence>
<name>A0A399ENQ0_9DEIN</name>
<evidence type="ECO:0000256" key="10">
    <source>
        <dbReference type="ARBA" id="ARBA00023004"/>
    </source>
</evidence>
<dbReference type="SUPFAM" id="SSF103501">
    <property type="entry name" value="Respiratory nitrate reductase 1 gamma chain"/>
    <property type="match status" value="1"/>
</dbReference>
<feature type="transmembrane region" description="Helical" evidence="15">
    <location>
        <begin position="47"/>
        <end position="71"/>
    </location>
</feature>
<feature type="region of interest" description="Disordered" evidence="14">
    <location>
        <begin position="229"/>
        <end position="256"/>
    </location>
</feature>
<organism evidence="17 18">
    <name type="scientific">Calidithermus roseus</name>
    <dbReference type="NCBI Taxonomy" id="1644118"/>
    <lineage>
        <taxon>Bacteria</taxon>
        <taxon>Thermotogati</taxon>
        <taxon>Deinococcota</taxon>
        <taxon>Deinococci</taxon>
        <taxon>Thermales</taxon>
        <taxon>Thermaceae</taxon>
        <taxon>Calidithermus</taxon>
    </lineage>
</organism>
<keyword evidence="7" id="KW-0249">Electron transport</keyword>
<evidence type="ECO:0000256" key="5">
    <source>
        <dbReference type="ARBA" id="ARBA00022692"/>
    </source>
</evidence>
<dbReference type="GO" id="GO:0042128">
    <property type="term" value="P:nitrate assimilation"/>
    <property type="evidence" value="ECO:0007669"/>
    <property type="project" value="UniProtKB-KW"/>
</dbReference>
<keyword evidence="2" id="KW-0813">Transport</keyword>
<keyword evidence="11" id="KW-0534">Nitrate assimilation</keyword>
<evidence type="ECO:0000256" key="7">
    <source>
        <dbReference type="ARBA" id="ARBA00022982"/>
    </source>
</evidence>
<evidence type="ECO:0000256" key="11">
    <source>
        <dbReference type="ARBA" id="ARBA00023063"/>
    </source>
</evidence>
<comment type="caution">
    <text evidence="17">The sequence shown here is derived from an EMBL/GenBank/DDBJ whole genome shotgun (WGS) entry which is preliminary data.</text>
</comment>
<proteinExistence type="predicted"/>
<keyword evidence="10 13" id="KW-0408">Iron</keyword>
<dbReference type="GO" id="GO:0019645">
    <property type="term" value="P:anaerobic electron transport chain"/>
    <property type="evidence" value="ECO:0007669"/>
    <property type="project" value="TreeGrafter"/>
</dbReference>
<dbReference type="PANTHER" id="PTHR30598:SF3">
    <property type="entry name" value="RESPIRATORY NITRATE REDUCTASE 1 GAMMA CHAIN"/>
    <property type="match status" value="1"/>
</dbReference>
<dbReference type="Gene3D" id="1.20.950.20">
    <property type="entry name" value="Transmembrane di-heme cytochromes, Chain C"/>
    <property type="match status" value="1"/>
</dbReference>
<evidence type="ECO:0000256" key="12">
    <source>
        <dbReference type="ARBA" id="ARBA00023136"/>
    </source>
</evidence>
<evidence type="ECO:0000256" key="9">
    <source>
        <dbReference type="ARBA" id="ARBA00023002"/>
    </source>
</evidence>
<evidence type="ECO:0000313" key="17">
    <source>
        <dbReference type="EMBL" id="RIH85515.1"/>
    </source>
</evidence>
<evidence type="ECO:0000256" key="13">
    <source>
        <dbReference type="PIRSR" id="PIRSR603816-1"/>
    </source>
</evidence>
<keyword evidence="9 17" id="KW-0560">Oxidoreductase</keyword>
<gene>
    <name evidence="17" type="primary">narX</name>
    <name evidence="17" type="ORF">Mrose_02189</name>
</gene>
<feature type="binding site" description="axial binding residue" evidence="13">
    <location>
        <position position="65"/>
    </location>
    <ligand>
        <name>heme b</name>
        <dbReference type="ChEBI" id="CHEBI:60344"/>
        <label>1</label>
    </ligand>
    <ligandPart>
        <name>Fe</name>
        <dbReference type="ChEBI" id="CHEBI:18248"/>
    </ligandPart>
</feature>
<feature type="transmembrane region" description="Helical" evidence="15">
    <location>
        <begin position="83"/>
        <end position="106"/>
    </location>
</feature>
<feature type="domain" description="NarG-like" evidence="16">
    <location>
        <begin position="4"/>
        <end position="219"/>
    </location>
</feature>
<feature type="binding site" description="axial binding residue" evidence="13">
    <location>
        <position position="183"/>
    </location>
    <ligand>
        <name>heme b</name>
        <dbReference type="ChEBI" id="CHEBI:60344"/>
        <label>1</label>
    </ligand>
    <ligandPart>
        <name>Fe</name>
        <dbReference type="ChEBI" id="CHEBI:18248"/>
    </ligandPart>
</feature>
<feature type="compositionally biased region" description="Pro residues" evidence="14">
    <location>
        <begin position="231"/>
        <end position="241"/>
    </location>
</feature>
<keyword evidence="12 15" id="KW-0472">Membrane</keyword>
<keyword evidence="6" id="KW-0479">Metal-binding</keyword>
<dbReference type="Proteomes" id="UP000265341">
    <property type="component" value="Unassembled WGS sequence"/>
</dbReference>
<evidence type="ECO:0000256" key="4">
    <source>
        <dbReference type="ARBA" id="ARBA00022617"/>
    </source>
</evidence>
<dbReference type="RefSeq" id="WP_119278206.1">
    <property type="nucleotide sequence ID" value="NZ_QWLA01000041.1"/>
</dbReference>